<organism evidence="2 3">
    <name type="scientific">Albidovulum marisflavi</name>
    <dbReference type="NCBI Taxonomy" id="2984159"/>
    <lineage>
        <taxon>Bacteria</taxon>
        <taxon>Pseudomonadati</taxon>
        <taxon>Pseudomonadota</taxon>
        <taxon>Alphaproteobacteria</taxon>
        <taxon>Rhodobacterales</taxon>
        <taxon>Paracoccaceae</taxon>
        <taxon>Albidovulum</taxon>
    </lineage>
</organism>
<proteinExistence type="predicted"/>
<comment type="caution">
    <text evidence="2">The sequence shown here is derived from an EMBL/GenBank/DDBJ whole genome shotgun (WGS) entry which is preliminary data.</text>
</comment>
<reference evidence="2 3" key="1">
    <citation type="submission" date="2022-10" db="EMBL/GenBank/DDBJ databases">
        <title>Defluviimonas sp. nov., isolated from ocean surface water.</title>
        <authorList>
            <person name="He W."/>
            <person name="Wang L."/>
            <person name="Zhang D.-F."/>
        </authorList>
    </citation>
    <scope>NUCLEOTIDE SEQUENCE [LARGE SCALE GENOMIC DNA]</scope>
    <source>
        <strain evidence="2 3">WL0002</strain>
    </source>
</reference>
<dbReference type="RefSeq" id="WP_263732867.1">
    <property type="nucleotide sequence ID" value="NZ_JAOWKY010000001.1"/>
</dbReference>
<gene>
    <name evidence="2" type="ORF">OEW28_00990</name>
</gene>
<evidence type="ECO:0000313" key="2">
    <source>
        <dbReference type="EMBL" id="MCV2867201.1"/>
    </source>
</evidence>
<sequence>MRLAAILLSLVLALPAQARPLTGSEAETLSVSVDAYLEAIGAGSAEKIVASMPPRILNVFAGSTGVETSKLTQVLTEQTESLMKGTRFSNLAAGKSTLKAEDGVMPDGSTVTWVLIPTRFTATANGTSTINEQPLLAVQEDGTWYFLRVDGPERQQLAAIAYPFLAGVTMPESTVRPAP</sequence>
<evidence type="ECO:0000313" key="3">
    <source>
        <dbReference type="Proteomes" id="UP001652542"/>
    </source>
</evidence>
<keyword evidence="3" id="KW-1185">Reference proteome</keyword>
<dbReference type="Proteomes" id="UP001652542">
    <property type="component" value="Unassembled WGS sequence"/>
</dbReference>
<protein>
    <recommendedName>
        <fullName evidence="4">SnoaL-like domain-containing protein</fullName>
    </recommendedName>
</protein>
<feature type="chain" id="PRO_5047293992" description="SnoaL-like domain-containing protein" evidence="1">
    <location>
        <begin position="19"/>
        <end position="179"/>
    </location>
</feature>
<name>A0ABT2Z7Y2_9RHOB</name>
<evidence type="ECO:0000256" key="1">
    <source>
        <dbReference type="SAM" id="SignalP"/>
    </source>
</evidence>
<feature type="signal peptide" evidence="1">
    <location>
        <begin position="1"/>
        <end position="18"/>
    </location>
</feature>
<accession>A0ABT2Z7Y2</accession>
<dbReference type="EMBL" id="JAOWKY010000001">
    <property type="protein sequence ID" value="MCV2867201.1"/>
    <property type="molecule type" value="Genomic_DNA"/>
</dbReference>
<keyword evidence="1" id="KW-0732">Signal</keyword>
<evidence type="ECO:0008006" key="4">
    <source>
        <dbReference type="Google" id="ProtNLM"/>
    </source>
</evidence>